<dbReference type="eggNOG" id="COG1672">
    <property type="taxonomic scope" value="Bacteria"/>
</dbReference>
<dbReference type="EMBL" id="JGYW01000004">
    <property type="protein sequence ID" value="KFI59164.1"/>
    <property type="molecule type" value="Genomic_DNA"/>
</dbReference>
<organism evidence="1 3">
    <name type="scientific">Bifidobacterium gallicum DSM 20093 = LMG 11596</name>
    <dbReference type="NCBI Taxonomy" id="561180"/>
    <lineage>
        <taxon>Bacteria</taxon>
        <taxon>Bacillati</taxon>
        <taxon>Actinomycetota</taxon>
        <taxon>Actinomycetes</taxon>
        <taxon>Bifidobacteriales</taxon>
        <taxon>Bifidobacteriaceae</taxon>
        <taxon>Bifidobacterium</taxon>
    </lineage>
</organism>
<keyword evidence="4" id="KW-1185">Reference proteome</keyword>
<name>D1NT44_9BIFI</name>
<gene>
    <name evidence="2" type="ORF">BGLCM_0750</name>
    <name evidence="1" type="ORF">BIFGAL_02955</name>
</gene>
<evidence type="ECO:0000313" key="3">
    <source>
        <dbReference type="Proteomes" id="UP000003656"/>
    </source>
</evidence>
<dbReference type="AlphaFoldDB" id="D1NT44"/>
<protein>
    <submittedName>
        <fullName evidence="2">Exopolyphosphatase</fullName>
    </submittedName>
</protein>
<dbReference type="Proteomes" id="UP000003656">
    <property type="component" value="Unassembled WGS sequence"/>
</dbReference>
<sequence>MYKLPFFIVGSGLPNLPGVLTKSKSYAERLFHYQTLANLTREQTDEVFMQTAAKNGRTFTTDALGVLWEQTKGYPYFIQAYGAAALGKTTTQISNTRQILMAHGLIYSPSFGRAAFTVPGMGDFIRRHEPTTEFPHAE</sequence>
<comment type="caution">
    <text evidence="1">The sequence shown here is derived from an EMBL/GenBank/DDBJ whole genome shotgun (WGS) entry which is preliminary data.</text>
</comment>
<dbReference type="STRING" id="561180.BIFGAL_02955"/>
<dbReference type="Proteomes" id="UP000029074">
    <property type="component" value="Unassembled WGS sequence"/>
</dbReference>
<evidence type="ECO:0000313" key="4">
    <source>
        <dbReference type="Proteomes" id="UP000029074"/>
    </source>
</evidence>
<evidence type="ECO:0000313" key="2">
    <source>
        <dbReference type="EMBL" id="KFI59164.1"/>
    </source>
</evidence>
<reference evidence="2 4" key="2">
    <citation type="submission" date="2014-03" db="EMBL/GenBank/DDBJ databases">
        <title>Genomics of Bifidobacteria.</title>
        <authorList>
            <person name="Ventura M."/>
            <person name="Milani C."/>
            <person name="Lugli G.A."/>
        </authorList>
    </citation>
    <scope>NUCLEOTIDE SEQUENCE [LARGE SCALE GENOMIC DNA]</scope>
    <source>
        <strain evidence="2 4">LMG 11596</strain>
    </source>
</reference>
<dbReference type="EMBL" id="ABXB03000001">
    <property type="protein sequence ID" value="EFA23846.1"/>
    <property type="molecule type" value="Genomic_DNA"/>
</dbReference>
<accession>D1NT44</accession>
<reference evidence="1 3" key="1">
    <citation type="submission" date="2009-11" db="EMBL/GenBank/DDBJ databases">
        <authorList>
            <person name="Weinstock G."/>
            <person name="Sodergren E."/>
            <person name="Clifton S."/>
            <person name="Fulton L."/>
            <person name="Fulton B."/>
            <person name="Courtney L."/>
            <person name="Fronick C."/>
            <person name="Harrison M."/>
            <person name="Strong C."/>
            <person name="Farmer C."/>
            <person name="Delahaunty K."/>
            <person name="Markovic C."/>
            <person name="Hall O."/>
            <person name="Minx P."/>
            <person name="Tomlinson C."/>
            <person name="Mitreva M."/>
            <person name="Nelson J."/>
            <person name="Hou S."/>
            <person name="Wollam A."/>
            <person name="Pepin K.H."/>
            <person name="Johnson M."/>
            <person name="Bhonagiri V."/>
            <person name="Nash W.E."/>
            <person name="Warren W."/>
            <person name="Chinwalla A."/>
            <person name="Mardis E.R."/>
            <person name="Wilson R.K."/>
        </authorList>
    </citation>
    <scope>NUCLEOTIDE SEQUENCE [LARGE SCALE GENOMIC DNA]</scope>
    <source>
        <strain evidence="1 3">DSM 20093</strain>
    </source>
</reference>
<proteinExistence type="predicted"/>
<evidence type="ECO:0000313" key="1">
    <source>
        <dbReference type="EMBL" id="EFA23846.1"/>
    </source>
</evidence>